<dbReference type="Pfam" id="PF01555">
    <property type="entry name" value="N6_N4_Mtase"/>
    <property type="match status" value="1"/>
</dbReference>
<evidence type="ECO:0000259" key="4">
    <source>
        <dbReference type="Pfam" id="PF01555"/>
    </source>
</evidence>
<dbReference type="PRINTS" id="PR00508">
    <property type="entry name" value="S21N4MTFRASE"/>
</dbReference>
<dbReference type="AlphaFoldDB" id="A0A558A8Y6"/>
<organism evidence="5 6">
    <name type="scientific">Amycolatopsis acidiphila</name>
    <dbReference type="NCBI Taxonomy" id="715473"/>
    <lineage>
        <taxon>Bacteria</taxon>
        <taxon>Bacillati</taxon>
        <taxon>Actinomycetota</taxon>
        <taxon>Actinomycetes</taxon>
        <taxon>Pseudonocardiales</taxon>
        <taxon>Pseudonocardiaceae</taxon>
        <taxon>Amycolatopsis</taxon>
    </lineage>
</organism>
<dbReference type="InterPro" id="IPR001091">
    <property type="entry name" value="RM_Methyltransferase"/>
</dbReference>
<dbReference type="InterPro" id="IPR029063">
    <property type="entry name" value="SAM-dependent_MTases_sf"/>
</dbReference>
<evidence type="ECO:0000256" key="1">
    <source>
        <dbReference type="ARBA" id="ARBA00022603"/>
    </source>
</evidence>
<dbReference type="EMBL" id="VJZA01000033">
    <property type="protein sequence ID" value="TVT20722.1"/>
    <property type="molecule type" value="Genomic_DNA"/>
</dbReference>
<name>A0A558A8Y6_9PSEU</name>
<dbReference type="GO" id="GO:0032259">
    <property type="term" value="P:methylation"/>
    <property type="evidence" value="ECO:0007669"/>
    <property type="project" value="UniProtKB-KW"/>
</dbReference>
<accession>A0A558A8Y6</accession>
<dbReference type="GO" id="GO:0008170">
    <property type="term" value="F:N-methyltransferase activity"/>
    <property type="evidence" value="ECO:0007669"/>
    <property type="project" value="InterPro"/>
</dbReference>
<keyword evidence="1 5" id="KW-0489">Methyltransferase</keyword>
<reference evidence="5 6" key="1">
    <citation type="submission" date="2019-07" db="EMBL/GenBank/DDBJ databases">
        <title>New species of Amycolatopsis and Streptomyces.</title>
        <authorList>
            <person name="Duangmal K."/>
            <person name="Teo W.F.A."/>
            <person name="Lipun K."/>
        </authorList>
    </citation>
    <scope>NUCLEOTIDE SEQUENCE [LARGE SCALE GENOMIC DNA]</scope>
    <source>
        <strain evidence="5 6">JCM 30562</strain>
    </source>
</reference>
<gene>
    <name evidence="5" type="ORF">FNH06_19600</name>
</gene>
<dbReference type="SUPFAM" id="SSF53335">
    <property type="entry name" value="S-adenosyl-L-methionine-dependent methyltransferases"/>
    <property type="match status" value="1"/>
</dbReference>
<dbReference type="InterPro" id="IPR002941">
    <property type="entry name" value="DNA_methylase_N4/N6"/>
</dbReference>
<dbReference type="OrthoDB" id="9773060at2"/>
<protein>
    <recommendedName>
        <fullName evidence="3">Methyltransferase</fullName>
        <ecNumber evidence="3">2.1.1.-</ecNumber>
    </recommendedName>
</protein>
<comment type="similarity">
    <text evidence="3">Belongs to the N(4)/N(6)-methyltransferase family.</text>
</comment>
<dbReference type="GO" id="GO:0003677">
    <property type="term" value="F:DNA binding"/>
    <property type="evidence" value="ECO:0007669"/>
    <property type="project" value="InterPro"/>
</dbReference>
<dbReference type="Gene3D" id="3.40.50.150">
    <property type="entry name" value="Vaccinia Virus protein VP39"/>
    <property type="match status" value="1"/>
</dbReference>
<feature type="domain" description="DNA methylase N-4/N-6" evidence="4">
    <location>
        <begin position="40"/>
        <end position="157"/>
    </location>
</feature>
<dbReference type="EC" id="2.1.1.-" evidence="3"/>
<dbReference type="RefSeq" id="WP_144640787.1">
    <property type="nucleotide sequence ID" value="NZ_BNAX01000007.1"/>
</dbReference>
<comment type="caution">
    <text evidence="5">The sequence shown here is derived from an EMBL/GenBank/DDBJ whole genome shotgun (WGS) entry which is preliminary data.</text>
</comment>
<evidence type="ECO:0000256" key="2">
    <source>
        <dbReference type="ARBA" id="ARBA00022679"/>
    </source>
</evidence>
<keyword evidence="6" id="KW-1185">Reference proteome</keyword>
<evidence type="ECO:0000313" key="6">
    <source>
        <dbReference type="Proteomes" id="UP000318578"/>
    </source>
</evidence>
<keyword evidence="2 5" id="KW-0808">Transferase</keyword>
<evidence type="ECO:0000256" key="3">
    <source>
        <dbReference type="RuleBase" id="RU362026"/>
    </source>
</evidence>
<sequence length="170" mass="18344">MTWLYIAAGLGVVFVLLLLLAGAAYGDYCVDTLKTAGQASHPLGKNPGDAWYLSTGSYRGAHFASFPLSLVRRPLLATCPAQVCTTCGTPWRRARQVINGRPLAVGPLRPACPHDQWRPGRVLDPFLGAGTVALAAEMHGRGWIGIEINSTYAALAEQRLAAWRMTERAQ</sequence>
<proteinExistence type="inferred from homology"/>
<dbReference type="Proteomes" id="UP000318578">
    <property type="component" value="Unassembled WGS sequence"/>
</dbReference>
<evidence type="ECO:0000313" key="5">
    <source>
        <dbReference type="EMBL" id="TVT20722.1"/>
    </source>
</evidence>